<reference evidence="1" key="1">
    <citation type="journal article" date="2023" name="IMA Fungus">
        <title>Comparative genomic study of the Penicillium genus elucidates a diverse pangenome and 15 lateral gene transfer events.</title>
        <authorList>
            <person name="Petersen C."/>
            <person name="Sorensen T."/>
            <person name="Nielsen M.R."/>
            <person name="Sondergaard T.E."/>
            <person name="Sorensen J.L."/>
            <person name="Fitzpatrick D.A."/>
            <person name="Frisvad J.C."/>
            <person name="Nielsen K.L."/>
        </authorList>
    </citation>
    <scope>NUCLEOTIDE SEQUENCE</scope>
    <source>
        <strain evidence="1">IBT 15450</strain>
    </source>
</reference>
<gene>
    <name evidence="1" type="ORF">N7460_004169</name>
</gene>
<sequence>MLVQIIHQHARSGGCEPAERCAQFLQAAVHGGSTARRIYVPAVQCQSGSDSPIGLRCGEGYRGMFPVPRKEKEMRQDNADLQPMLKVPLPGVKLATCLDD</sequence>
<protein>
    <submittedName>
        <fullName evidence="1">Uncharacterized protein</fullName>
    </submittedName>
</protein>
<name>A0AAD6IJ67_PENCN</name>
<keyword evidence="2" id="KW-1185">Reference proteome</keyword>
<dbReference type="AlphaFoldDB" id="A0AAD6IJ67"/>
<accession>A0AAD6IJ67</accession>
<proteinExistence type="predicted"/>
<organism evidence="1 2">
    <name type="scientific">Penicillium canescens</name>
    <dbReference type="NCBI Taxonomy" id="5083"/>
    <lineage>
        <taxon>Eukaryota</taxon>
        <taxon>Fungi</taxon>
        <taxon>Dikarya</taxon>
        <taxon>Ascomycota</taxon>
        <taxon>Pezizomycotina</taxon>
        <taxon>Eurotiomycetes</taxon>
        <taxon>Eurotiomycetidae</taxon>
        <taxon>Eurotiales</taxon>
        <taxon>Aspergillaceae</taxon>
        <taxon>Penicillium</taxon>
    </lineage>
</organism>
<comment type="caution">
    <text evidence="1">The sequence shown here is derived from an EMBL/GenBank/DDBJ whole genome shotgun (WGS) entry which is preliminary data.</text>
</comment>
<dbReference type="Proteomes" id="UP001219568">
    <property type="component" value="Unassembled WGS sequence"/>
</dbReference>
<dbReference type="EMBL" id="JAQJZL010000003">
    <property type="protein sequence ID" value="KAJ6048022.1"/>
    <property type="molecule type" value="Genomic_DNA"/>
</dbReference>
<evidence type="ECO:0000313" key="2">
    <source>
        <dbReference type="Proteomes" id="UP001219568"/>
    </source>
</evidence>
<evidence type="ECO:0000313" key="1">
    <source>
        <dbReference type="EMBL" id="KAJ6048022.1"/>
    </source>
</evidence>
<reference evidence="1" key="2">
    <citation type="submission" date="2023-01" db="EMBL/GenBank/DDBJ databases">
        <authorList>
            <person name="Petersen C."/>
        </authorList>
    </citation>
    <scope>NUCLEOTIDE SEQUENCE</scope>
    <source>
        <strain evidence="1">IBT 15450</strain>
    </source>
</reference>